<keyword evidence="5" id="KW-0805">Transcription regulation</keyword>
<evidence type="ECO:0000256" key="4">
    <source>
        <dbReference type="ARBA" id="ARBA00022833"/>
    </source>
</evidence>
<name>G3B650_CANTC</name>
<dbReference type="PANTHER" id="PTHR31668">
    <property type="entry name" value="GLUCOSE TRANSPORT TRANSCRIPTION REGULATOR RGT1-RELATED-RELATED"/>
    <property type="match status" value="1"/>
</dbReference>
<feature type="non-terminal residue" evidence="11">
    <location>
        <position position="525"/>
    </location>
</feature>
<keyword evidence="4" id="KW-0862">Zinc</keyword>
<reference evidence="11 12" key="1">
    <citation type="journal article" date="2011" name="Proc. Natl. Acad. Sci. U.S.A.">
        <title>Comparative genomics of xylose-fermenting fungi for enhanced biofuel production.</title>
        <authorList>
            <person name="Wohlbach D.J."/>
            <person name="Kuo A."/>
            <person name="Sato T.K."/>
            <person name="Potts K.M."/>
            <person name="Salamov A.A."/>
            <person name="LaButti K.M."/>
            <person name="Sun H."/>
            <person name="Clum A."/>
            <person name="Pangilinan J.L."/>
            <person name="Lindquist E.A."/>
            <person name="Lucas S."/>
            <person name="Lapidus A."/>
            <person name="Jin M."/>
            <person name="Gunawan C."/>
            <person name="Balan V."/>
            <person name="Dale B.E."/>
            <person name="Jeffries T.W."/>
            <person name="Zinkel R."/>
            <person name="Barry K.W."/>
            <person name="Grigoriev I.V."/>
            <person name="Gasch A.P."/>
        </authorList>
    </citation>
    <scope>NUCLEOTIDE SEQUENCE [LARGE SCALE GENOMIC DNA]</scope>
    <source>
        <strain evidence="12">ATCC 10573 / BCRC 21748 / CBS 615 / JCM 9827 / NBRC 10315 / NRRL Y-1498 / VKM Y-70</strain>
    </source>
</reference>
<keyword evidence="7" id="KW-0804">Transcription</keyword>
<dbReference type="PROSITE" id="PS50048">
    <property type="entry name" value="ZN2_CY6_FUNGAL_2"/>
    <property type="match status" value="1"/>
</dbReference>
<evidence type="ECO:0000256" key="8">
    <source>
        <dbReference type="ARBA" id="ARBA00023242"/>
    </source>
</evidence>
<evidence type="ECO:0000259" key="10">
    <source>
        <dbReference type="PROSITE" id="PS50048"/>
    </source>
</evidence>
<organism evidence="12">
    <name type="scientific">Candida tenuis (strain ATCC 10573 / BCRC 21748 / CBS 615 / JCM 9827 / NBRC 10315 / NRRL Y-1498 / VKM Y-70)</name>
    <name type="common">Yeast</name>
    <name type="synonym">Yamadazyma tenuis</name>
    <dbReference type="NCBI Taxonomy" id="590646"/>
    <lineage>
        <taxon>Eukaryota</taxon>
        <taxon>Fungi</taxon>
        <taxon>Dikarya</taxon>
        <taxon>Ascomycota</taxon>
        <taxon>Saccharomycotina</taxon>
        <taxon>Pichiomycetes</taxon>
        <taxon>Debaryomycetaceae</taxon>
        <taxon>Yamadazyma</taxon>
    </lineage>
</organism>
<dbReference type="GO" id="GO:0003677">
    <property type="term" value="F:DNA binding"/>
    <property type="evidence" value="ECO:0007669"/>
    <property type="project" value="UniProtKB-KW"/>
</dbReference>
<evidence type="ECO:0000256" key="9">
    <source>
        <dbReference type="SAM" id="MobiDB-lite"/>
    </source>
</evidence>
<dbReference type="GO" id="GO:0008270">
    <property type="term" value="F:zinc ion binding"/>
    <property type="evidence" value="ECO:0007669"/>
    <property type="project" value="InterPro"/>
</dbReference>
<dbReference type="PANTHER" id="PTHR31668:SF18">
    <property type="entry name" value="MALTOSE FERMENTATION REGULATORY PROTEIN MAL13-RELATED"/>
    <property type="match status" value="1"/>
</dbReference>
<evidence type="ECO:0000313" key="12">
    <source>
        <dbReference type="Proteomes" id="UP000000707"/>
    </source>
</evidence>
<dbReference type="EMBL" id="GL996524">
    <property type="protein sequence ID" value="EGV63381.1"/>
    <property type="molecule type" value="Genomic_DNA"/>
</dbReference>
<dbReference type="GO" id="GO:0000981">
    <property type="term" value="F:DNA-binding transcription factor activity, RNA polymerase II-specific"/>
    <property type="evidence" value="ECO:0007669"/>
    <property type="project" value="InterPro"/>
</dbReference>
<keyword evidence="6" id="KW-0238">DNA-binding</keyword>
<dbReference type="Proteomes" id="UP000000707">
    <property type="component" value="Unassembled WGS sequence"/>
</dbReference>
<dbReference type="SUPFAM" id="SSF57701">
    <property type="entry name" value="Zn2/Cys6 DNA-binding domain"/>
    <property type="match status" value="1"/>
</dbReference>
<dbReference type="CDD" id="cd00067">
    <property type="entry name" value="GAL4"/>
    <property type="match status" value="1"/>
</dbReference>
<feature type="domain" description="Zn(2)-C6 fungal-type" evidence="10">
    <location>
        <begin position="31"/>
        <end position="60"/>
    </location>
</feature>
<protein>
    <recommendedName>
        <fullName evidence="10">Zn(2)-C6 fungal-type domain-containing protein</fullName>
    </recommendedName>
</protein>
<evidence type="ECO:0000313" key="11">
    <source>
        <dbReference type="EMBL" id="EGV63381.1"/>
    </source>
</evidence>
<dbReference type="KEGG" id="cten:18245851"/>
<dbReference type="Gene3D" id="4.10.240.10">
    <property type="entry name" value="Zn(2)-C6 fungal-type DNA-binding domain"/>
    <property type="match status" value="1"/>
</dbReference>
<dbReference type="InterPro" id="IPR007219">
    <property type="entry name" value="XnlR_reg_dom"/>
</dbReference>
<dbReference type="GO" id="GO:0005634">
    <property type="term" value="C:nucleus"/>
    <property type="evidence" value="ECO:0007669"/>
    <property type="project" value="UniProtKB-SubCell"/>
</dbReference>
<evidence type="ECO:0000256" key="5">
    <source>
        <dbReference type="ARBA" id="ARBA00023015"/>
    </source>
</evidence>
<dbReference type="Pfam" id="PF04082">
    <property type="entry name" value="Fungal_trans"/>
    <property type="match status" value="1"/>
</dbReference>
<dbReference type="PROSITE" id="PS00463">
    <property type="entry name" value="ZN2_CY6_FUNGAL_1"/>
    <property type="match status" value="1"/>
</dbReference>
<evidence type="ECO:0000256" key="2">
    <source>
        <dbReference type="ARBA" id="ARBA00009382"/>
    </source>
</evidence>
<evidence type="ECO:0000256" key="6">
    <source>
        <dbReference type="ARBA" id="ARBA00023125"/>
    </source>
</evidence>
<dbReference type="InterPro" id="IPR050797">
    <property type="entry name" value="Carb_Metab_Trans_Reg"/>
</dbReference>
<evidence type="ECO:0000256" key="1">
    <source>
        <dbReference type="ARBA" id="ARBA00004123"/>
    </source>
</evidence>
<evidence type="ECO:0000256" key="7">
    <source>
        <dbReference type="ARBA" id="ARBA00023163"/>
    </source>
</evidence>
<feature type="compositionally biased region" description="Basic residues" evidence="9">
    <location>
        <begin position="16"/>
        <end position="25"/>
    </location>
</feature>
<comment type="subcellular location">
    <subcellularLocation>
        <location evidence="1">Nucleus</location>
    </subcellularLocation>
</comment>
<dbReference type="Pfam" id="PF00172">
    <property type="entry name" value="Zn_clus"/>
    <property type="match status" value="1"/>
</dbReference>
<sequence length="525" mass="59417">MSETPQPHDSSAARPQKPKTKRSIRAKYSRPCDGCALRKVRCDQQKPCSRCVEHNVPCTDNRLKKKCGPKHIHKKTRDSINNLSMGNAKINTLGDHNQILTLDKLLPCLQIYQTWYYGIWPVLSVAHLVSRIVQLNPNSDSTLSKENATSYALCCAVCAAITRQLTFLTAGNPIVGAPANIDASQYAKEAIRARNLFDYRLDPSHDNLLISFFLYIYYINIKDGIQAAILYMKEAISIAQLLGLHDPRTYSARPTAEVHRLRKIYYMLLVTERFSCIEDNVPVCLEPSIPLPSLEDEEYSGLLTGFIELVKIFSIPDKRFFDNLINYSKKNPGNLNNFQNLFVSSGTPTRKWITDVQVRLSKIEVTNASSDTQRLNIILSKHWMRALAWHISSQNGLLIKKDTDSENPCLSYQYPIEIAKDFLISTENLPIFAFESNGPGVSVKLLEIALAVADSVNECIINKSEYFTAYNLLTSIFNLVSKFKSEITISEELYVKVESIVRRKSMPSPIYPKSYIREVNNDGES</sequence>
<dbReference type="STRING" id="590646.G3B650"/>
<dbReference type="AlphaFoldDB" id="G3B650"/>
<dbReference type="OrthoDB" id="2740448at2759"/>
<feature type="region of interest" description="Disordered" evidence="9">
    <location>
        <begin position="1"/>
        <end position="25"/>
    </location>
</feature>
<gene>
    <name evidence="11" type="ORF">CANTEDRAFT_105899</name>
</gene>
<accession>G3B650</accession>
<comment type="similarity">
    <text evidence="2">Belongs to the MAL13 family.</text>
</comment>
<dbReference type="GO" id="GO:0006351">
    <property type="term" value="P:DNA-templated transcription"/>
    <property type="evidence" value="ECO:0007669"/>
    <property type="project" value="InterPro"/>
</dbReference>
<keyword evidence="3" id="KW-0479">Metal-binding</keyword>
<dbReference type="InterPro" id="IPR036864">
    <property type="entry name" value="Zn2-C6_fun-type_DNA-bd_sf"/>
</dbReference>
<evidence type="ECO:0000256" key="3">
    <source>
        <dbReference type="ARBA" id="ARBA00022723"/>
    </source>
</evidence>
<dbReference type="SMART" id="SM00066">
    <property type="entry name" value="GAL4"/>
    <property type="match status" value="1"/>
</dbReference>
<keyword evidence="8" id="KW-0539">Nucleus</keyword>
<proteinExistence type="inferred from homology"/>
<dbReference type="CDD" id="cd12148">
    <property type="entry name" value="fungal_TF_MHR"/>
    <property type="match status" value="1"/>
</dbReference>
<dbReference type="eggNOG" id="ENOG502S2FW">
    <property type="taxonomic scope" value="Eukaryota"/>
</dbReference>
<dbReference type="HOGENOM" id="CLU_016574_7_1_1"/>
<dbReference type="GeneID" id="18245851"/>
<keyword evidence="12" id="KW-1185">Reference proteome</keyword>
<dbReference type="InterPro" id="IPR001138">
    <property type="entry name" value="Zn2Cys6_DnaBD"/>
</dbReference>